<dbReference type="Gene3D" id="1.20.1250.20">
    <property type="entry name" value="MFS general substrate transporter like domains"/>
    <property type="match status" value="1"/>
</dbReference>
<protein>
    <recommendedName>
        <fullName evidence="8">Major facilitator superfamily (MFS) profile domain-containing protein</fullName>
    </recommendedName>
</protein>
<dbReference type="InterPro" id="IPR036259">
    <property type="entry name" value="MFS_trans_sf"/>
</dbReference>
<evidence type="ECO:0000256" key="4">
    <source>
        <dbReference type="ARBA" id="ARBA00022989"/>
    </source>
</evidence>
<evidence type="ECO:0000313" key="9">
    <source>
        <dbReference type="EMBL" id="ETI22408.1"/>
    </source>
</evidence>
<keyword evidence="4 7" id="KW-1133">Transmembrane helix</keyword>
<sequence length="543" mass="59384">MDIPQSTGSELNEEEIKNTNGDVTLDDEMRSHVRLQAIRKNPWAFAWCLYAVSTLLLAVYEDQASYAILGIPGFRRDFGSYYEGSYVLAASWQSAFQGAPIATRVVGALTAAPVADYIGRRKTLIVAVALSLVAITMEFVATTNGLFFGAKLLSGMAVAAIEAVCGTYLAEAHNSIVPTALRGLMTVLLPFAAGFGALVAALIINSSGNQPDRWAYRTVFCSQYAFAAVPVIFIWFMPESPWWLLSKGREDQALNSLHRLGYSTSSGEDVKRMASIKATLEQIRQETEGVTYLECFRRSNLRRTIVATAPLSVQIWSGIVFTALYSTYYAQLAGYSTSMSFKLLVVQQVLAMTGNMMSWTLIDRIGRRGLTVYGTLGLTLLLWIMGGLAVGGSRAQLKGAVAMVLLYTWLYNLTLGATAYTYLTEVATARLRAKTIALGLATQSGFGLMWSFVLPYLFNPDEANLGGKVGFIFGGVAIPCVVFLWWYQPETAGRSYDELDEMFMKGVPARAFGEYKTEARATRQQLVRGSASVDGPPDHIPCV</sequence>
<feature type="transmembrane region" description="Helical" evidence="7">
    <location>
        <begin position="369"/>
        <end position="390"/>
    </location>
</feature>
<dbReference type="PROSITE" id="PS00216">
    <property type="entry name" value="SUGAR_TRANSPORT_1"/>
    <property type="match status" value="1"/>
</dbReference>
<dbReference type="EMBL" id="KB822706">
    <property type="protein sequence ID" value="ETI22408.1"/>
    <property type="molecule type" value="Genomic_DNA"/>
</dbReference>
<dbReference type="PANTHER" id="PTHR48022:SF22">
    <property type="entry name" value="MAJOR FACILITATOR SUPERFAMILY (MFS) PROFILE DOMAIN-CONTAINING PROTEIN"/>
    <property type="match status" value="1"/>
</dbReference>
<evidence type="ECO:0000256" key="7">
    <source>
        <dbReference type="SAM" id="Phobius"/>
    </source>
</evidence>
<accession>V9D7Z0</accession>
<evidence type="ECO:0000256" key="6">
    <source>
        <dbReference type="SAM" id="MobiDB-lite"/>
    </source>
</evidence>
<keyword evidence="5 7" id="KW-0472">Membrane</keyword>
<dbReference type="InterPro" id="IPR050360">
    <property type="entry name" value="MFS_Sugar_Transporters"/>
</dbReference>
<evidence type="ECO:0000256" key="5">
    <source>
        <dbReference type="ARBA" id="ARBA00023136"/>
    </source>
</evidence>
<evidence type="ECO:0000259" key="8">
    <source>
        <dbReference type="PROSITE" id="PS50850"/>
    </source>
</evidence>
<dbReference type="FunFam" id="1.20.1250.20:FF:000078">
    <property type="entry name" value="MFS maltose transporter, putative"/>
    <property type="match status" value="1"/>
</dbReference>
<dbReference type="GeneID" id="19984976"/>
<feature type="transmembrane region" description="Helical" evidence="7">
    <location>
        <begin position="43"/>
        <end position="60"/>
    </location>
</feature>
<feature type="transmembrane region" description="Helical" evidence="7">
    <location>
        <begin position="469"/>
        <end position="487"/>
    </location>
</feature>
<feature type="transmembrane region" description="Helical" evidence="7">
    <location>
        <begin position="435"/>
        <end position="457"/>
    </location>
</feature>
<evidence type="ECO:0000256" key="1">
    <source>
        <dbReference type="ARBA" id="ARBA00004141"/>
    </source>
</evidence>
<dbReference type="PANTHER" id="PTHR48022">
    <property type="entry name" value="PLASTIDIC GLUCOSE TRANSPORTER 4"/>
    <property type="match status" value="1"/>
</dbReference>
<dbReference type="InterPro" id="IPR005829">
    <property type="entry name" value="Sugar_transporter_CS"/>
</dbReference>
<feature type="transmembrane region" description="Helical" evidence="7">
    <location>
        <begin position="181"/>
        <end position="204"/>
    </location>
</feature>
<dbReference type="Pfam" id="PF00083">
    <property type="entry name" value="Sugar_tr"/>
    <property type="match status" value="1"/>
</dbReference>
<dbReference type="Proteomes" id="UP000030678">
    <property type="component" value="Unassembled WGS sequence"/>
</dbReference>
<feature type="transmembrane region" description="Helical" evidence="7">
    <location>
        <begin position="305"/>
        <end position="325"/>
    </location>
</feature>
<feature type="compositionally biased region" description="Polar residues" evidence="6">
    <location>
        <begin position="1"/>
        <end position="10"/>
    </location>
</feature>
<dbReference type="RefSeq" id="XP_008729025.1">
    <property type="nucleotide sequence ID" value="XM_008730803.1"/>
</dbReference>
<feature type="domain" description="Major facilitator superfamily (MFS) profile" evidence="8">
    <location>
        <begin position="48"/>
        <end position="492"/>
    </location>
</feature>
<feature type="transmembrane region" description="Helical" evidence="7">
    <location>
        <begin position="216"/>
        <end position="237"/>
    </location>
</feature>
<dbReference type="GO" id="GO:0016020">
    <property type="term" value="C:membrane"/>
    <property type="evidence" value="ECO:0007669"/>
    <property type="project" value="UniProtKB-SubCell"/>
</dbReference>
<dbReference type="InterPro" id="IPR005828">
    <property type="entry name" value="MFS_sugar_transport-like"/>
</dbReference>
<evidence type="ECO:0000313" key="10">
    <source>
        <dbReference type="Proteomes" id="UP000030678"/>
    </source>
</evidence>
<dbReference type="VEuPathDB" id="FungiDB:G647_06483"/>
<dbReference type="InterPro" id="IPR020846">
    <property type="entry name" value="MFS_dom"/>
</dbReference>
<dbReference type="GO" id="GO:0005351">
    <property type="term" value="F:carbohydrate:proton symporter activity"/>
    <property type="evidence" value="ECO:0007669"/>
    <property type="project" value="TreeGrafter"/>
</dbReference>
<feature type="transmembrane region" description="Helical" evidence="7">
    <location>
        <begin position="345"/>
        <end position="362"/>
    </location>
</feature>
<proteinExistence type="inferred from homology"/>
<dbReference type="SUPFAM" id="SSF103473">
    <property type="entry name" value="MFS general substrate transporter"/>
    <property type="match status" value="1"/>
</dbReference>
<dbReference type="PROSITE" id="PS50850">
    <property type="entry name" value="MFS"/>
    <property type="match status" value="1"/>
</dbReference>
<feature type="transmembrane region" description="Helical" evidence="7">
    <location>
        <begin position="123"/>
        <end position="141"/>
    </location>
</feature>
<keyword evidence="3 7" id="KW-0812">Transmembrane</keyword>
<comment type="similarity">
    <text evidence="2">Belongs to the major facilitator superfamily. Sugar transporter (TC 2.A.1.1) family.</text>
</comment>
<name>V9D7Z0_9EURO</name>
<evidence type="ECO:0000256" key="2">
    <source>
        <dbReference type="ARBA" id="ARBA00010992"/>
    </source>
</evidence>
<reference evidence="9 10" key="1">
    <citation type="submission" date="2013-03" db="EMBL/GenBank/DDBJ databases">
        <title>The Genome Sequence of Cladophialophora carrionii CBS 160.54.</title>
        <authorList>
            <consortium name="The Broad Institute Genomics Platform"/>
            <person name="Cuomo C."/>
            <person name="de Hoog S."/>
            <person name="Gorbushina A."/>
            <person name="Walker B."/>
            <person name="Young S.K."/>
            <person name="Zeng Q."/>
            <person name="Gargeya S."/>
            <person name="Fitzgerald M."/>
            <person name="Haas B."/>
            <person name="Abouelleil A."/>
            <person name="Allen A.W."/>
            <person name="Alvarado L."/>
            <person name="Arachchi H.M."/>
            <person name="Berlin A.M."/>
            <person name="Chapman S.B."/>
            <person name="Gainer-Dewar J."/>
            <person name="Goldberg J."/>
            <person name="Griggs A."/>
            <person name="Gujja S."/>
            <person name="Hansen M."/>
            <person name="Howarth C."/>
            <person name="Imamovic A."/>
            <person name="Ireland A."/>
            <person name="Larimer J."/>
            <person name="McCowan C."/>
            <person name="Murphy C."/>
            <person name="Pearson M."/>
            <person name="Poon T.W."/>
            <person name="Priest M."/>
            <person name="Roberts A."/>
            <person name="Saif S."/>
            <person name="Shea T."/>
            <person name="Sisk P."/>
            <person name="Sykes S."/>
            <person name="Wortman J."/>
            <person name="Nusbaum C."/>
            <person name="Birren B."/>
        </authorList>
    </citation>
    <scope>NUCLEOTIDE SEQUENCE [LARGE SCALE GENOMIC DNA]</scope>
    <source>
        <strain evidence="9 10">CBS 160.54</strain>
    </source>
</reference>
<gene>
    <name evidence="9" type="ORF">G647_06483</name>
</gene>
<evidence type="ECO:0000256" key="3">
    <source>
        <dbReference type="ARBA" id="ARBA00022692"/>
    </source>
</evidence>
<feature type="region of interest" description="Disordered" evidence="6">
    <location>
        <begin position="1"/>
        <end position="20"/>
    </location>
</feature>
<feature type="transmembrane region" description="Helical" evidence="7">
    <location>
        <begin position="402"/>
        <end position="423"/>
    </location>
</feature>
<dbReference type="OrthoDB" id="6612291at2759"/>
<comment type="subcellular location">
    <subcellularLocation>
        <location evidence="1">Membrane</location>
        <topology evidence="1">Multi-pass membrane protein</topology>
    </subcellularLocation>
</comment>
<organism evidence="9 10">
    <name type="scientific">Cladophialophora carrionii CBS 160.54</name>
    <dbReference type="NCBI Taxonomy" id="1279043"/>
    <lineage>
        <taxon>Eukaryota</taxon>
        <taxon>Fungi</taxon>
        <taxon>Dikarya</taxon>
        <taxon>Ascomycota</taxon>
        <taxon>Pezizomycotina</taxon>
        <taxon>Eurotiomycetes</taxon>
        <taxon>Chaetothyriomycetidae</taxon>
        <taxon>Chaetothyriales</taxon>
        <taxon>Herpotrichiellaceae</taxon>
        <taxon>Cladophialophora</taxon>
    </lineage>
</organism>
<feature type="transmembrane region" description="Helical" evidence="7">
    <location>
        <begin position="147"/>
        <end position="169"/>
    </location>
</feature>
<dbReference type="HOGENOM" id="CLU_001265_11_0_1"/>
<dbReference type="AlphaFoldDB" id="V9D7Z0"/>